<evidence type="ECO:0000259" key="4">
    <source>
        <dbReference type="Pfam" id="PF07687"/>
    </source>
</evidence>
<comment type="caution">
    <text evidence="5">The sequence shown here is derived from an EMBL/GenBank/DDBJ whole genome shotgun (WGS) entry which is preliminary data.</text>
</comment>
<dbReference type="InterPro" id="IPR017439">
    <property type="entry name" value="Amidohydrolase"/>
</dbReference>
<dbReference type="InterPro" id="IPR011650">
    <property type="entry name" value="Peptidase_M20_dimer"/>
</dbReference>
<dbReference type="GO" id="GO:0019877">
    <property type="term" value="P:diaminopimelate biosynthetic process"/>
    <property type="evidence" value="ECO:0007669"/>
    <property type="project" value="UniProtKB-ARBA"/>
</dbReference>
<dbReference type="SUPFAM" id="SSF55031">
    <property type="entry name" value="Bacterial exopeptidase dimerisation domain"/>
    <property type="match status" value="1"/>
</dbReference>
<dbReference type="Pfam" id="PF01546">
    <property type="entry name" value="Peptidase_M20"/>
    <property type="match status" value="1"/>
</dbReference>
<keyword evidence="2" id="KW-0479">Metal-binding</keyword>
<dbReference type="Gene3D" id="3.30.70.360">
    <property type="match status" value="1"/>
</dbReference>
<feature type="chain" id="PRO_5026272505" evidence="3">
    <location>
        <begin position="21"/>
        <end position="438"/>
    </location>
</feature>
<evidence type="ECO:0000256" key="2">
    <source>
        <dbReference type="PIRSR" id="PIRSR005962-1"/>
    </source>
</evidence>
<organism evidence="5 6">
    <name type="scientific">Duganella guangzhouensis</name>
    <dbReference type="NCBI Taxonomy" id="2666084"/>
    <lineage>
        <taxon>Bacteria</taxon>
        <taxon>Pseudomonadati</taxon>
        <taxon>Pseudomonadota</taxon>
        <taxon>Betaproteobacteria</taxon>
        <taxon>Burkholderiales</taxon>
        <taxon>Oxalobacteraceae</taxon>
        <taxon>Telluria group</taxon>
        <taxon>Duganella</taxon>
    </lineage>
</organism>
<feature type="binding site" evidence="2">
    <location>
        <position position="164"/>
    </location>
    <ligand>
        <name>Mn(2+)</name>
        <dbReference type="ChEBI" id="CHEBI:29035"/>
        <label>2</label>
    </ligand>
</feature>
<dbReference type="PANTHER" id="PTHR11014:SF63">
    <property type="entry name" value="METALLOPEPTIDASE, PUTATIVE (AFU_ORTHOLOGUE AFUA_6G09600)-RELATED"/>
    <property type="match status" value="1"/>
</dbReference>
<feature type="binding site" evidence="2">
    <location>
        <position position="128"/>
    </location>
    <ligand>
        <name>Mn(2+)</name>
        <dbReference type="ChEBI" id="CHEBI:29035"/>
        <label>2</label>
    </ligand>
</feature>
<dbReference type="GO" id="GO:0046872">
    <property type="term" value="F:metal ion binding"/>
    <property type="evidence" value="ECO:0007669"/>
    <property type="project" value="UniProtKB-KW"/>
</dbReference>
<dbReference type="EMBL" id="WKJK01000008">
    <property type="protein sequence ID" value="MRW91766.1"/>
    <property type="molecule type" value="Genomic_DNA"/>
</dbReference>
<feature type="binding site" evidence="2">
    <location>
        <position position="191"/>
    </location>
    <ligand>
        <name>Mn(2+)</name>
        <dbReference type="ChEBI" id="CHEBI:29035"/>
        <label>2</label>
    </ligand>
</feature>
<feature type="signal peptide" evidence="3">
    <location>
        <begin position="1"/>
        <end position="20"/>
    </location>
</feature>
<dbReference type="SUPFAM" id="SSF53187">
    <property type="entry name" value="Zn-dependent exopeptidases"/>
    <property type="match status" value="1"/>
</dbReference>
<dbReference type="AlphaFoldDB" id="A0A6I2L549"/>
<keyword evidence="3" id="KW-0732">Signal</keyword>
<evidence type="ECO:0000313" key="6">
    <source>
        <dbReference type="Proteomes" id="UP000433309"/>
    </source>
</evidence>
<reference evidence="5 6" key="1">
    <citation type="submission" date="2019-11" db="EMBL/GenBank/DDBJ databases">
        <title>Novel species isolated from a subtropical stream in China.</title>
        <authorList>
            <person name="Lu H."/>
        </authorList>
    </citation>
    <scope>NUCLEOTIDE SEQUENCE [LARGE SCALE GENOMIC DNA]</scope>
    <source>
        <strain evidence="5 6">FT80W</strain>
    </source>
</reference>
<evidence type="ECO:0000256" key="3">
    <source>
        <dbReference type="SAM" id="SignalP"/>
    </source>
</evidence>
<feature type="domain" description="Peptidase M20 dimerisation" evidence="4">
    <location>
        <begin position="209"/>
        <end position="306"/>
    </location>
</feature>
<sequence length="438" mass="46281">MKKSVCGVALLGLLLGSAHADDVNSLVQLYKQIHAHPELPHQEEKTSALVAAELRKAGYKVTERVGVYEDGSRAYGVVAVLENGPGPRLLIRSELDALPVTEETGVDYASHVRSKNAAGQEVGVMHACGHDIHATTLVGTARAMAARRDQWHGTLMFVAQPSEETADGARAMLRDRLYERFGRPDFAIALHDTSDRAAGTVGVMGGFSQAGVISIDVTLRGIGAHGAAPQDAKDPIVMAGQFITQVQTIVSRVQDPRDPAVISIGSIHGGAKRNVIPYEVKLELTARAFSDKAVKNITEGVKRIANGVALAAGVPADRMPIVTVLESETLPSAYNDPALSTRVKAALVQSLGAPQVGEDEPVMYSEDFGLFGLPGRAIPVVMFSLGVADPAKLAAAQAEGRALPGPHTSRFEPLPEPSLRTGVQAMSAVATALLQRQQ</sequence>
<dbReference type="Proteomes" id="UP000433309">
    <property type="component" value="Unassembled WGS sequence"/>
</dbReference>
<dbReference type="InterPro" id="IPR036264">
    <property type="entry name" value="Bact_exopeptidase_dim_dom"/>
</dbReference>
<keyword evidence="1 5" id="KW-0378">Hydrolase</keyword>
<dbReference type="Gene3D" id="3.40.630.10">
    <property type="entry name" value="Zn peptidases"/>
    <property type="match status" value="1"/>
</dbReference>
<dbReference type="NCBIfam" id="TIGR01891">
    <property type="entry name" value="amidohydrolases"/>
    <property type="match status" value="1"/>
</dbReference>
<gene>
    <name evidence="5" type="ORF">GJ699_17365</name>
</gene>
<protein>
    <submittedName>
        <fullName evidence="5">Amidohydrolase</fullName>
    </submittedName>
</protein>
<dbReference type="PIRSF" id="PIRSF005962">
    <property type="entry name" value="Pept_M20D_amidohydro"/>
    <property type="match status" value="1"/>
</dbReference>
<dbReference type="PANTHER" id="PTHR11014">
    <property type="entry name" value="PEPTIDASE M20 FAMILY MEMBER"/>
    <property type="match status" value="1"/>
</dbReference>
<accession>A0A6I2L549</accession>
<keyword evidence="2" id="KW-0464">Manganese</keyword>
<dbReference type="InterPro" id="IPR002933">
    <property type="entry name" value="Peptidase_M20"/>
</dbReference>
<dbReference type="RefSeq" id="WP_154378475.1">
    <property type="nucleotide sequence ID" value="NZ_WKJK01000008.1"/>
</dbReference>
<evidence type="ECO:0000256" key="1">
    <source>
        <dbReference type="ARBA" id="ARBA00022801"/>
    </source>
</evidence>
<proteinExistence type="predicted"/>
<dbReference type="Pfam" id="PF07687">
    <property type="entry name" value="M20_dimer"/>
    <property type="match status" value="1"/>
</dbReference>
<dbReference type="FunFam" id="3.30.70.360:FF:000001">
    <property type="entry name" value="N-acetyldiaminopimelate deacetylase"/>
    <property type="match status" value="1"/>
</dbReference>
<dbReference type="GO" id="GO:0050118">
    <property type="term" value="F:N-acetyldiaminopimelate deacetylase activity"/>
    <property type="evidence" value="ECO:0007669"/>
    <property type="project" value="UniProtKB-ARBA"/>
</dbReference>
<feature type="binding site" evidence="2">
    <location>
        <position position="130"/>
    </location>
    <ligand>
        <name>Mn(2+)</name>
        <dbReference type="ChEBI" id="CHEBI:29035"/>
        <label>2</label>
    </ligand>
</feature>
<feature type="binding site" evidence="2">
    <location>
        <position position="407"/>
    </location>
    <ligand>
        <name>Mn(2+)</name>
        <dbReference type="ChEBI" id="CHEBI:29035"/>
        <label>2</label>
    </ligand>
</feature>
<comment type="cofactor">
    <cofactor evidence="2">
        <name>Mn(2+)</name>
        <dbReference type="ChEBI" id="CHEBI:29035"/>
    </cofactor>
    <text evidence="2">The Mn(2+) ion enhances activity.</text>
</comment>
<keyword evidence="6" id="KW-1185">Reference proteome</keyword>
<evidence type="ECO:0000313" key="5">
    <source>
        <dbReference type="EMBL" id="MRW91766.1"/>
    </source>
</evidence>
<name>A0A6I2L549_9BURK</name>